<dbReference type="OrthoDB" id="66180at2759"/>
<accession>A0A024UU54</accession>
<sequence length="219" mass="24159">MPHCEASSVRPDPESTPCRAWYDGNFTIWWLIGALLGLWFTLYKGLGIVVGLLPPSNGIPVGPVFAMHLVTSILFMCICIFNVFHTPSHGRVYRKVHRLLGCMAMISGVISFITGAVAVWWERYTEDLGFSIGITVGGVLQMGCQGYGWYKIRQGNVGAHKTVMLATFYYSCLIPLWLRIVGIIVGRQDLPFWVQPAALAVGLVFGQLGIRAALANRIV</sequence>
<keyword evidence="1" id="KW-0472">Membrane</keyword>
<protein>
    <recommendedName>
        <fullName evidence="3">Cytochrome b561 domain-containing protein</fullName>
    </recommendedName>
</protein>
<dbReference type="RefSeq" id="XP_008861290.1">
    <property type="nucleotide sequence ID" value="XM_008863068.1"/>
</dbReference>
<evidence type="ECO:0000256" key="1">
    <source>
        <dbReference type="SAM" id="Phobius"/>
    </source>
</evidence>
<organism evidence="2">
    <name type="scientific">Aphanomyces invadans</name>
    <dbReference type="NCBI Taxonomy" id="157072"/>
    <lineage>
        <taxon>Eukaryota</taxon>
        <taxon>Sar</taxon>
        <taxon>Stramenopiles</taxon>
        <taxon>Oomycota</taxon>
        <taxon>Saprolegniomycetes</taxon>
        <taxon>Saprolegniales</taxon>
        <taxon>Verrucalvaceae</taxon>
        <taxon>Aphanomyces</taxon>
    </lineage>
</organism>
<feature type="transmembrane region" description="Helical" evidence="1">
    <location>
        <begin position="192"/>
        <end position="214"/>
    </location>
</feature>
<keyword evidence="1" id="KW-0812">Transmembrane</keyword>
<gene>
    <name evidence="2" type="ORF">H310_00325</name>
</gene>
<dbReference type="AlphaFoldDB" id="A0A024UU54"/>
<evidence type="ECO:0008006" key="3">
    <source>
        <dbReference type="Google" id="ProtNLM"/>
    </source>
</evidence>
<dbReference type="GeneID" id="20077375"/>
<feature type="transmembrane region" description="Helical" evidence="1">
    <location>
        <begin position="65"/>
        <end position="84"/>
    </location>
</feature>
<feature type="transmembrane region" description="Helical" evidence="1">
    <location>
        <begin position="128"/>
        <end position="150"/>
    </location>
</feature>
<feature type="transmembrane region" description="Helical" evidence="1">
    <location>
        <begin position="28"/>
        <end position="53"/>
    </location>
</feature>
<feature type="transmembrane region" description="Helical" evidence="1">
    <location>
        <begin position="162"/>
        <end position="186"/>
    </location>
</feature>
<name>A0A024UU54_9STRA</name>
<reference evidence="2" key="1">
    <citation type="submission" date="2013-12" db="EMBL/GenBank/DDBJ databases">
        <title>The Genome Sequence of Aphanomyces invadans NJM9701.</title>
        <authorList>
            <consortium name="The Broad Institute Genomics Platform"/>
            <person name="Russ C."/>
            <person name="Tyler B."/>
            <person name="van West P."/>
            <person name="Dieguez-Uribeondo J."/>
            <person name="Young S.K."/>
            <person name="Zeng Q."/>
            <person name="Gargeya S."/>
            <person name="Fitzgerald M."/>
            <person name="Abouelleil A."/>
            <person name="Alvarado L."/>
            <person name="Chapman S.B."/>
            <person name="Gainer-Dewar J."/>
            <person name="Goldberg J."/>
            <person name="Griggs A."/>
            <person name="Gujja S."/>
            <person name="Hansen M."/>
            <person name="Howarth C."/>
            <person name="Imamovic A."/>
            <person name="Ireland A."/>
            <person name="Larimer J."/>
            <person name="McCowan C."/>
            <person name="Murphy C."/>
            <person name="Pearson M."/>
            <person name="Poon T.W."/>
            <person name="Priest M."/>
            <person name="Roberts A."/>
            <person name="Saif S."/>
            <person name="Shea T."/>
            <person name="Sykes S."/>
            <person name="Wortman J."/>
            <person name="Nusbaum C."/>
            <person name="Birren B."/>
        </authorList>
    </citation>
    <scope>NUCLEOTIDE SEQUENCE [LARGE SCALE GENOMIC DNA]</scope>
    <source>
        <strain evidence="2">NJM9701</strain>
    </source>
</reference>
<proteinExistence type="predicted"/>
<dbReference type="VEuPathDB" id="FungiDB:H310_00325"/>
<evidence type="ECO:0000313" key="2">
    <source>
        <dbReference type="EMBL" id="ETW09879.1"/>
    </source>
</evidence>
<feature type="transmembrane region" description="Helical" evidence="1">
    <location>
        <begin position="96"/>
        <end position="122"/>
    </location>
</feature>
<dbReference type="EMBL" id="KI913952">
    <property type="protein sequence ID" value="ETW09879.1"/>
    <property type="molecule type" value="Genomic_DNA"/>
</dbReference>
<keyword evidence="1" id="KW-1133">Transmembrane helix</keyword>